<dbReference type="Proteomes" id="UP000075886">
    <property type="component" value="Unassembled WGS sequence"/>
</dbReference>
<name>A0A182QGH4_9DIPT</name>
<dbReference type="VEuPathDB" id="VectorBase:AFAF009685"/>
<dbReference type="AlphaFoldDB" id="A0A182QGH4"/>
<keyword evidence="3" id="KW-1185">Reference proteome</keyword>
<dbReference type="GO" id="GO:0005739">
    <property type="term" value="C:mitochondrion"/>
    <property type="evidence" value="ECO:0007669"/>
    <property type="project" value="TreeGrafter"/>
</dbReference>
<dbReference type="STRING" id="69004.A0A182QGH4"/>
<dbReference type="EnsemblMetazoa" id="AFAF009685-RA">
    <property type="protein sequence ID" value="AFAF009685-PA"/>
    <property type="gene ID" value="AFAF009685"/>
</dbReference>
<protein>
    <recommendedName>
        <fullName evidence="1">Oxidoreductase-like domain-containing protein</fullName>
    </recommendedName>
</protein>
<sequence length="116" mass="12918">MGYKVHAMNCVILNLMRNVRVRNGCRSCSSNTNGPIDRTVKDDSIPELPPEPTTCCMSGCQNCVWIQYAADLTKLLDDGGEKAREIVLEKISDPSLKMFLKMELQNIQSPKGEDPT</sequence>
<evidence type="ECO:0000313" key="2">
    <source>
        <dbReference type="EnsemblMetazoa" id="AFAF009685-PA"/>
    </source>
</evidence>
<proteinExistence type="predicted"/>
<dbReference type="PANTHER" id="PTHR21193:SF3">
    <property type="entry name" value="OXIDOREDUCTASE-LIKE DOMAIN-CONTAINING PROTEIN 1"/>
    <property type="match status" value="1"/>
</dbReference>
<evidence type="ECO:0000313" key="3">
    <source>
        <dbReference type="Proteomes" id="UP000075886"/>
    </source>
</evidence>
<reference evidence="2" key="2">
    <citation type="submission" date="2020-05" db="UniProtKB">
        <authorList>
            <consortium name="EnsemblMetazoa"/>
        </authorList>
    </citation>
    <scope>IDENTIFICATION</scope>
    <source>
        <strain evidence="2">FAR1</strain>
    </source>
</reference>
<dbReference type="Pfam" id="PF09791">
    <property type="entry name" value="Oxidored-like"/>
    <property type="match status" value="1"/>
</dbReference>
<dbReference type="PANTHER" id="PTHR21193">
    <property type="entry name" value="OXIDOREDUCTASE-LIKE DOMAIN-CONTAINING PROTEIN 1"/>
    <property type="match status" value="1"/>
</dbReference>
<dbReference type="InterPro" id="IPR039251">
    <property type="entry name" value="OXLD1"/>
</dbReference>
<evidence type="ECO:0000259" key="1">
    <source>
        <dbReference type="Pfam" id="PF09791"/>
    </source>
</evidence>
<dbReference type="EMBL" id="AXCN02000540">
    <property type="status" value="NOT_ANNOTATED_CDS"/>
    <property type="molecule type" value="Genomic_DNA"/>
</dbReference>
<organism evidence="2 3">
    <name type="scientific">Anopheles farauti</name>
    <dbReference type="NCBI Taxonomy" id="69004"/>
    <lineage>
        <taxon>Eukaryota</taxon>
        <taxon>Metazoa</taxon>
        <taxon>Ecdysozoa</taxon>
        <taxon>Arthropoda</taxon>
        <taxon>Hexapoda</taxon>
        <taxon>Insecta</taxon>
        <taxon>Pterygota</taxon>
        <taxon>Neoptera</taxon>
        <taxon>Endopterygota</taxon>
        <taxon>Diptera</taxon>
        <taxon>Nematocera</taxon>
        <taxon>Culicoidea</taxon>
        <taxon>Culicidae</taxon>
        <taxon>Anophelinae</taxon>
        <taxon>Anopheles</taxon>
    </lineage>
</organism>
<accession>A0A182QGH4</accession>
<feature type="domain" description="Oxidoreductase-like" evidence="1">
    <location>
        <begin position="44"/>
        <end position="74"/>
    </location>
</feature>
<dbReference type="InterPro" id="IPR019180">
    <property type="entry name" value="Oxidoreductase-like_N"/>
</dbReference>
<reference evidence="3" key="1">
    <citation type="submission" date="2014-01" db="EMBL/GenBank/DDBJ databases">
        <title>The Genome Sequence of Anopheles farauti FAR1 (V2).</title>
        <authorList>
            <consortium name="The Broad Institute Genomics Platform"/>
            <person name="Neafsey D.E."/>
            <person name="Besansky N."/>
            <person name="Howell P."/>
            <person name="Walton C."/>
            <person name="Young S.K."/>
            <person name="Zeng Q."/>
            <person name="Gargeya S."/>
            <person name="Fitzgerald M."/>
            <person name="Haas B."/>
            <person name="Abouelleil A."/>
            <person name="Allen A.W."/>
            <person name="Alvarado L."/>
            <person name="Arachchi H.M."/>
            <person name="Berlin A.M."/>
            <person name="Chapman S.B."/>
            <person name="Gainer-Dewar J."/>
            <person name="Goldberg J."/>
            <person name="Griggs A."/>
            <person name="Gujja S."/>
            <person name="Hansen M."/>
            <person name="Howarth C."/>
            <person name="Imamovic A."/>
            <person name="Ireland A."/>
            <person name="Larimer J."/>
            <person name="McCowan C."/>
            <person name="Murphy C."/>
            <person name="Pearson M."/>
            <person name="Poon T.W."/>
            <person name="Priest M."/>
            <person name="Roberts A."/>
            <person name="Saif S."/>
            <person name="Shea T."/>
            <person name="Sisk P."/>
            <person name="Sykes S."/>
            <person name="Wortman J."/>
            <person name="Nusbaum C."/>
            <person name="Birren B."/>
        </authorList>
    </citation>
    <scope>NUCLEOTIDE SEQUENCE [LARGE SCALE GENOMIC DNA]</scope>
    <source>
        <strain evidence="3">FAR1</strain>
    </source>
</reference>